<evidence type="ECO:0000313" key="2">
    <source>
        <dbReference type="EMBL" id="NYF78223.1"/>
    </source>
</evidence>
<proteinExistence type="predicted"/>
<accession>A0A7Y9TRI3</accession>
<gene>
    <name evidence="2" type="ORF">HDF17_000510</name>
</gene>
<evidence type="ECO:0000259" key="1">
    <source>
        <dbReference type="Pfam" id="PF12867"/>
    </source>
</evidence>
<dbReference type="Gene3D" id="1.20.120.450">
    <property type="entry name" value="dinb family like domain"/>
    <property type="match status" value="1"/>
</dbReference>
<keyword evidence="3" id="KW-1185">Reference proteome</keyword>
<dbReference type="SUPFAM" id="SSF109854">
    <property type="entry name" value="DinB/YfiT-like putative metalloenzymes"/>
    <property type="match status" value="1"/>
</dbReference>
<dbReference type="RefSeq" id="WP_179487460.1">
    <property type="nucleotide sequence ID" value="NZ_JACCCW010000001.1"/>
</dbReference>
<dbReference type="AlphaFoldDB" id="A0A7Y9TRI3"/>
<name>A0A7Y9TRI3_9BACT</name>
<evidence type="ECO:0000313" key="3">
    <source>
        <dbReference type="Proteomes" id="UP000589520"/>
    </source>
</evidence>
<reference evidence="2 3" key="1">
    <citation type="submission" date="2020-07" db="EMBL/GenBank/DDBJ databases">
        <title>Genomic Encyclopedia of Type Strains, Phase IV (KMG-V): Genome sequencing to study the core and pangenomes of soil and plant-associated prokaryotes.</title>
        <authorList>
            <person name="Whitman W."/>
        </authorList>
    </citation>
    <scope>NUCLEOTIDE SEQUENCE [LARGE SCALE GENOMIC DNA]</scope>
    <source>
        <strain evidence="2 3">X4EP2</strain>
    </source>
</reference>
<feature type="domain" description="DinB-like" evidence="1">
    <location>
        <begin position="29"/>
        <end position="160"/>
    </location>
</feature>
<dbReference type="InterPro" id="IPR024775">
    <property type="entry name" value="DinB-like"/>
</dbReference>
<organism evidence="2 3">
    <name type="scientific">Granulicella arctica</name>
    <dbReference type="NCBI Taxonomy" id="940613"/>
    <lineage>
        <taxon>Bacteria</taxon>
        <taxon>Pseudomonadati</taxon>
        <taxon>Acidobacteriota</taxon>
        <taxon>Terriglobia</taxon>
        <taxon>Terriglobales</taxon>
        <taxon>Acidobacteriaceae</taxon>
        <taxon>Granulicella</taxon>
    </lineage>
</organism>
<protein>
    <recommendedName>
        <fullName evidence="1">DinB-like domain-containing protein</fullName>
    </recommendedName>
</protein>
<sequence length="166" mass="19087">MAVTYAHETPLAELDPVELGIRLAELVAETMVWLEGVSGLRASVAPAEGKWSAKETMGHLVDSAVNNLQRIVRLEVALDSELEVRAQGYEQDGWVRAQRYADKEWSQVLELWRTLNEHIGWTMRQVSREHLARICAFPDTQVTMGFLMEDYIAHIEYHLRALREWL</sequence>
<comment type="caution">
    <text evidence="2">The sequence shown here is derived from an EMBL/GenBank/DDBJ whole genome shotgun (WGS) entry which is preliminary data.</text>
</comment>
<dbReference type="InterPro" id="IPR034660">
    <property type="entry name" value="DinB/YfiT-like"/>
</dbReference>
<dbReference type="EMBL" id="JACCCW010000001">
    <property type="protein sequence ID" value="NYF78223.1"/>
    <property type="molecule type" value="Genomic_DNA"/>
</dbReference>
<dbReference type="Pfam" id="PF12867">
    <property type="entry name" value="DinB_2"/>
    <property type="match status" value="1"/>
</dbReference>
<dbReference type="Proteomes" id="UP000589520">
    <property type="component" value="Unassembled WGS sequence"/>
</dbReference>